<dbReference type="InterPro" id="IPR011008">
    <property type="entry name" value="Dimeric_a/b-barrel"/>
</dbReference>
<evidence type="ECO:0000256" key="1">
    <source>
        <dbReference type="ARBA" id="ARBA00007689"/>
    </source>
</evidence>
<dbReference type="Pfam" id="PF03795">
    <property type="entry name" value="YCII"/>
    <property type="match status" value="1"/>
</dbReference>
<dbReference type="SUPFAM" id="SSF54909">
    <property type="entry name" value="Dimeric alpha+beta barrel"/>
    <property type="match status" value="1"/>
</dbReference>
<sequence>MVTNNPEEDTLQFVLVIYHGSYPLPGSPEFEAFPAQEKAAIYADYAAISKLENVAGGPPLGLPENATTVRVKNGSPVTTPGPYLDVKGAVGGFAVVEADDLEAAVAVAARVPQARLGGAVEIRPSAKYW</sequence>
<evidence type="ECO:0000313" key="4">
    <source>
        <dbReference type="Proteomes" id="UP000603200"/>
    </source>
</evidence>
<gene>
    <name evidence="3" type="ORF">Ahu01nite_008190</name>
</gene>
<dbReference type="PANTHER" id="PTHR35174:SF3">
    <property type="entry name" value="BLL7171 PROTEIN"/>
    <property type="match status" value="1"/>
</dbReference>
<dbReference type="Proteomes" id="UP000603200">
    <property type="component" value="Unassembled WGS sequence"/>
</dbReference>
<dbReference type="PANTHER" id="PTHR35174">
    <property type="entry name" value="BLL7171 PROTEIN-RELATED"/>
    <property type="match status" value="1"/>
</dbReference>
<protein>
    <recommendedName>
        <fullName evidence="2">YCII-related domain-containing protein</fullName>
    </recommendedName>
</protein>
<keyword evidence="4" id="KW-1185">Reference proteome</keyword>
<accession>A0ABQ3ZGN0</accession>
<reference evidence="3 4" key="1">
    <citation type="submission" date="2021-01" db="EMBL/GenBank/DDBJ databases">
        <title>Whole genome shotgun sequence of Actinoplanes humidus NBRC 14915.</title>
        <authorList>
            <person name="Komaki H."/>
            <person name="Tamura T."/>
        </authorList>
    </citation>
    <scope>NUCLEOTIDE SEQUENCE [LARGE SCALE GENOMIC DNA]</scope>
    <source>
        <strain evidence="3 4">NBRC 14915</strain>
    </source>
</reference>
<proteinExistence type="inferred from homology"/>
<evidence type="ECO:0000313" key="3">
    <source>
        <dbReference type="EMBL" id="GIE17717.1"/>
    </source>
</evidence>
<organism evidence="3 4">
    <name type="scientific">Winogradskya humida</name>
    <dbReference type="NCBI Taxonomy" id="113566"/>
    <lineage>
        <taxon>Bacteria</taxon>
        <taxon>Bacillati</taxon>
        <taxon>Actinomycetota</taxon>
        <taxon>Actinomycetes</taxon>
        <taxon>Micromonosporales</taxon>
        <taxon>Micromonosporaceae</taxon>
        <taxon>Winogradskya</taxon>
    </lineage>
</organism>
<evidence type="ECO:0000259" key="2">
    <source>
        <dbReference type="Pfam" id="PF03795"/>
    </source>
</evidence>
<comment type="caution">
    <text evidence="3">The sequence shown here is derived from an EMBL/GenBank/DDBJ whole genome shotgun (WGS) entry which is preliminary data.</text>
</comment>
<name>A0ABQ3ZGN0_9ACTN</name>
<dbReference type="EMBL" id="BOMN01000012">
    <property type="protein sequence ID" value="GIE17717.1"/>
    <property type="molecule type" value="Genomic_DNA"/>
</dbReference>
<dbReference type="InterPro" id="IPR005545">
    <property type="entry name" value="YCII"/>
</dbReference>
<dbReference type="Gene3D" id="3.30.70.1060">
    <property type="entry name" value="Dimeric alpha+beta barrel"/>
    <property type="match status" value="1"/>
</dbReference>
<feature type="domain" description="YCII-related" evidence="2">
    <location>
        <begin position="38"/>
        <end position="123"/>
    </location>
</feature>
<comment type="similarity">
    <text evidence="1">Belongs to the YciI family.</text>
</comment>